<keyword evidence="1" id="KW-0040">ANK repeat</keyword>
<evidence type="ECO:0000313" key="2">
    <source>
        <dbReference type="EMBL" id="OAQ29793.1"/>
    </source>
</evidence>
<proteinExistence type="predicted"/>
<name>A0A197JXX0_9FUNG</name>
<dbReference type="OrthoDB" id="428895at2759"/>
<dbReference type="PROSITE" id="PS50088">
    <property type="entry name" value="ANK_REPEAT"/>
    <property type="match status" value="1"/>
</dbReference>
<dbReference type="Gene3D" id="1.25.40.20">
    <property type="entry name" value="Ankyrin repeat-containing domain"/>
    <property type="match status" value="1"/>
</dbReference>
<dbReference type="Pfam" id="PF00023">
    <property type="entry name" value="Ank"/>
    <property type="match status" value="1"/>
</dbReference>
<dbReference type="EMBL" id="KV442039">
    <property type="protein sequence ID" value="OAQ29793.1"/>
    <property type="molecule type" value="Genomic_DNA"/>
</dbReference>
<feature type="repeat" description="ANK" evidence="1">
    <location>
        <begin position="41"/>
        <end position="66"/>
    </location>
</feature>
<evidence type="ECO:0000313" key="3">
    <source>
        <dbReference type="Proteomes" id="UP000078512"/>
    </source>
</evidence>
<keyword evidence="3" id="KW-1185">Reference proteome</keyword>
<gene>
    <name evidence="2" type="ORF">K457DRAFT_137675</name>
</gene>
<feature type="non-terminal residue" evidence="2">
    <location>
        <position position="66"/>
    </location>
</feature>
<sequence>MMADASKTGDLELFKSMLALLQEEDKSKTLVEIINHQSVSRNLSSLHLAASYNHITLCRFLVQNGA</sequence>
<dbReference type="PROSITE" id="PS50297">
    <property type="entry name" value="ANK_REP_REGION"/>
    <property type="match status" value="1"/>
</dbReference>
<accession>A0A197JXX0</accession>
<organism evidence="2 3">
    <name type="scientific">Linnemannia elongata AG-77</name>
    <dbReference type="NCBI Taxonomy" id="1314771"/>
    <lineage>
        <taxon>Eukaryota</taxon>
        <taxon>Fungi</taxon>
        <taxon>Fungi incertae sedis</taxon>
        <taxon>Mucoromycota</taxon>
        <taxon>Mortierellomycotina</taxon>
        <taxon>Mortierellomycetes</taxon>
        <taxon>Mortierellales</taxon>
        <taxon>Mortierellaceae</taxon>
        <taxon>Linnemannia</taxon>
    </lineage>
</organism>
<evidence type="ECO:0000256" key="1">
    <source>
        <dbReference type="PROSITE-ProRule" id="PRU00023"/>
    </source>
</evidence>
<reference evidence="2 3" key="1">
    <citation type="submission" date="2016-05" db="EMBL/GenBank/DDBJ databases">
        <title>Genome sequencing reveals origins of a unique bacterial endosymbiosis in the earliest lineages of terrestrial Fungi.</title>
        <authorList>
            <consortium name="DOE Joint Genome Institute"/>
            <person name="Uehling J."/>
            <person name="Gryganskyi A."/>
            <person name="Hameed K."/>
            <person name="Tschaplinski T."/>
            <person name="Misztal P."/>
            <person name="Wu S."/>
            <person name="Desiro A."/>
            <person name="Vande Pol N."/>
            <person name="Du Z.-Y."/>
            <person name="Zienkiewicz A."/>
            <person name="Zienkiewicz K."/>
            <person name="Morin E."/>
            <person name="Tisserant E."/>
            <person name="Splivallo R."/>
            <person name="Hainaut M."/>
            <person name="Henrissat B."/>
            <person name="Ohm R."/>
            <person name="Kuo A."/>
            <person name="Yan J."/>
            <person name="Lipzen A."/>
            <person name="Nolan M."/>
            <person name="Labutti K."/>
            <person name="Barry K."/>
            <person name="Goldstein A."/>
            <person name="Labbe J."/>
            <person name="Schadt C."/>
            <person name="Tuskan G."/>
            <person name="Grigoriev I."/>
            <person name="Martin F."/>
            <person name="Vilgalys R."/>
            <person name="Bonito G."/>
        </authorList>
    </citation>
    <scope>NUCLEOTIDE SEQUENCE [LARGE SCALE GENOMIC DNA]</scope>
    <source>
        <strain evidence="2 3">AG-77</strain>
    </source>
</reference>
<dbReference type="AlphaFoldDB" id="A0A197JXX0"/>
<dbReference type="InterPro" id="IPR002110">
    <property type="entry name" value="Ankyrin_rpt"/>
</dbReference>
<dbReference type="InterPro" id="IPR036770">
    <property type="entry name" value="Ankyrin_rpt-contain_sf"/>
</dbReference>
<protein>
    <submittedName>
        <fullName evidence="2">Uncharacterized protein</fullName>
    </submittedName>
</protein>
<dbReference type="Proteomes" id="UP000078512">
    <property type="component" value="Unassembled WGS sequence"/>
</dbReference>